<proteinExistence type="predicted"/>
<evidence type="ECO:0000313" key="2">
    <source>
        <dbReference type="Proteomes" id="UP000827976"/>
    </source>
</evidence>
<evidence type="ECO:0000313" key="1">
    <source>
        <dbReference type="EMBL" id="KAH7668885.1"/>
    </source>
</evidence>
<accession>A0ACB7V5W5</accession>
<dbReference type="EMBL" id="CM037021">
    <property type="protein sequence ID" value="KAH7668885.1"/>
    <property type="molecule type" value="Genomic_DNA"/>
</dbReference>
<comment type="caution">
    <text evidence="1">The sequence shown here is derived from an EMBL/GenBank/DDBJ whole genome shotgun (WGS) entry which is preliminary data.</text>
</comment>
<keyword evidence="1" id="KW-0808">Transferase</keyword>
<keyword evidence="1" id="KW-0489">Methyltransferase</keyword>
<organism evidence="1 2">
    <name type="scientific">Dioscorea alata</name>
    <name type="common">Purple yam</name>
    <dbReference type="NCBI Taxonomy" id="55571"/>
    <lineage>
        <taxon>Eukaryota</taxon>
        <taxon>Viridiplantae</taxon>
        <taxon>Streptophyta</taxon>
        <taxon>Embryophyta</taxon>
        <taxon>Tracheophyta</taxon>
        <taxon>Spermatophyta</taxon>
        <taxon>Magnoliopsida</taxon>
        <taxon>Liliopsida</taxon>
        <taxon>Dioscoreales</taxon>
        <taxon>Dioscoreaceae</taxon>
        <taxon>Dioscorea</taxon>
    </lineage>
</organism>
<gene>
    <name evidence="1" type="ORF">IHE45_11G040100</name>
</gene>
<protein>
    <submittedName>
        <fullName evidence="1">[Fructose-bisphosphate aldolase]-lysine N-methyltransferase protein</fullName>
        <ecNumber evidence="1">2.1.1.259</ecNumber>
    </submittedName>
</protein>
<dbReference type="Proteomes" id="UP000827976">
    <property type="component" value="Chromosome 11"/>
</dbReference>
<name>A0ACB7V5W5_DIOAL</name>
<keyword evidence="2" id="KW-1185">Reference proteome</keyword>
<dbReference type="EC" id="2.1.1.259" evidence="1"/>
<sequence>MSLHSPVRSAASSRSAMATSPEAKLQSFLHWLYANGAELRGSTIQHCGADKGFGVFSAPTGDRRDDGIVMTIPLDLAITPMRVLQDPYVGPRCRALFEEGHVDDRFLVMIFLTVERLRHNSQWKPYLDMLPSTFGNPLWFLEEELAELKGTTLYQATMLQKKNLRALYDDKVKPLVEELLSHDGHLESVNEVRFEDFLWANSIFWTRALNIPLPHFYVFPESLGGQEKDSACKDHGSGVSATATVGETCVEVDGHKIKEANNVGEKRKDEDTSNAIVSKTIWVEGLVPGIDFCNHGLRSRATWEVDGDGSVTGIPVSMHLILAESNTLEAGKEILISYGNKGNEELLYLYGFVIDNNPDDYLMVHYPMEAFQNVPFADRKARLLEIQKAEFRCLLPRGLLCHGFFPANSLQTGDQKKISDDNLGFSPVNYSWSGQRKVPSYLKNLVFPQEFLTTLRTITMQEDELCRVASLLEELAGSREAQHLSDREVQAAVWEVCGDYGALQLLVDLLSAKIIELEEGSGNEDCDNELLEKFFAMVLQDLESESNPTKGEFLNKSKWSSIVYRKGQKQLARLFLKEAEHALEMCTTE</sequence>
<reference evidence="2" key="1">
    <citation type="journal article" date="2022" name="Nat. Commun.">
        <title>Chromosome evolution and the genetic basis of agronomically important traits in greater yam.</title>
        <authorList>
            <person name="Bredeson J.V."/>
            <person name="Lyons J.B."/>
            <person name="Oniyinde I.O."/>
            <person name="Okereke N.R."/>
            <person name="Kolade O."/>
            <person name="Nnabue I."/>
            <person name="Nwadili C.O."/>
            <person name="Hribova E."/>
            <person name="Parker M."/>
            <person name="Nwogha J."/>
            <person name="Shu S."/>
            <person name="Carlson J."/>
            <person name="Kariba R."/>
            <person name="Muthemba S."/>
            <person name="Knop K."/>
            <person name="Barton G.J."/>
            <person name="Sherwood A.V."/>
            <person name="Lopez-Montes A."/>
            <person name="Asiedu R."/>
            <person name="Jamnadass R."/>
            <person name="Muchugi A."/>
            <person name="Goodstein D."/>
            <person name="Egesi C.N."/>
            <person name="Featherston J."/>
            <person name="Asfaw A."/>
            <person name="Simpson G.G."/>
            <person name="Dolezel J."/>
            <person name="Hendre P.S."/>
            <person name="Van Deynze A."/>
            <person name="Kumar P.L."/>
            <person name="Obidiegwu J.E."/>
            <person name="Bhattacharjee R."/>
            <person name="Rokhsar D.S."/>
        </authorList>
    </citation>
    <scope>NUCLEOTIDE SEQUENCE [LARGE SCALE GENOMIC DNA]</scope>
    <source>
        <strain evidence="2">cv. TDa95/00328</strain>
    </source>
</reference>